<sequence length="509" mass="57228">MSKRNLLLTLICIVLSFSFLSACGGGGSSSNTTEPPATTTEPPKDTKEAEAKSAEKTDEKPVELIWYMIGTPQKDTDKVFEELSKYTKEKINATVKMKLLDWGEYDQKMPVIAASGEPFDIAFTCSWAFNYVTNARKGAFLEIGKLLDEKGAGIKEVLHPAFLEGAKVDGKLYAIPTNKELPAQDVWRFNQKFVEKYNFDISSVKSLESLEPMLKTIKEKEKGIVPLGGDKNFKPLLPFDYVDESIPIALYADGRDTKLMNILETPETMQALETMHKYYKAGYVSKDLSTINSNDYSKTGKWFTDRANTAPLADNQWSASYGYKIVSTPANDPLVYNWSVTGSMNAISATSQNPEKAMEFLNLLNTDPYVRNMVGYGIENVHYKKIGDNRIELLPALTEGYTVPGFALGNVMITYLQKDDPENKWDEYKKFNESAKNAPLLGFNFDPTPVMNEMAALKNVKEEFYPPLMTGTVDPVVNLPKAIKKFKDAGIDKVRDEMQRQFDEWRAKQ</sequence>
<dbReference type="STRING" id="1324314.BVG16_10065"/>
<dbReference type="InterPro" id="IPR022627">
    <property type="entry name" value="DUF3502"/>
</dbReference>
<dbReference type="InterPro" id="IPR050490">
    <property type="entry name" value="Bact_solute-bd_prot1"/>
</dbReference>
<evidence type="ECO:0000313" key="4">
    <source>
        <dbReference type="EMBL" id="OPA79413.1"/>
    </source>
</evidence>
<name>A0A1T2XIE1_9BACL</name>
<feature type="region of interest" description="Disordered" evidence="1">
    <location>
        <begin position="26"/>
        <end position="57"/>
    </location>
</feature>
<keyword evidence="2" id="KW-0732">Signal</keyword>
<dbReference type="Proteomes" id="UP000190188">
    <property type="component" value="Unassembled WGS sequence"/>
</dbReference>
<dbReference type="AlphaFoldDB" id="A0A1T2XIE1"/>
<keyword evidence="5" id="KW-1185">Reference proteome</keyword>
<accession>A0A1T2XIE1</accession>
<evidence type="ECO:0000259" key="3">
    <source>
        <dbReference type="Pfam" id="PF12010"/>
    </source>
</evidence>
<dbReference type="PROSITE" id="PS51257">
    <property type="entry name" value="PROKAR_LIPOPROTEIN"/>
    <property type="match status" value="1"/>
</dbReference>
<dbReference type="EMBL" id="MSZX01000003">
    <property type="protein sequence ID" value="OPA79413.1"/>
    <property type="molecule type" value="Genomic_DNA"/>
</dbReference>
<organism evidence="4 5">
    <name type="scientific">Paenibacillus selenitireducens</name>
    <dbReference type="NCBI Taxonomy" id="1324314"/>
    <lineage>
        <taxon>Bacteria</taxon>
        <taxon>Bacillati</taxon>
        <taxon>Bacillota</taxon>
        <taxon>Bacilli</taxon>
        <taxon>Bacillales</taxon>
        <taxon>Paenibacillaceae</taxon>
        <taxon>Paenibacillus</taxon>
    </lineage>
</organism>
<feature type="domain" description="DUF3502" evidence="3">
    <location>
        <begin position="439"/>
        <end position="507"/>
    </location>
</feature>
<dbReference type="PANTHER" id="PTHR43649:SF17">
    <property type="entry name" value="ABC TRANSPORTER SOLUTE BINDING PROTEIN-SUGAR TRANSPORT"/>
    <property type="match status" value="1"/>
</dbReference>
<evidence type="ECO:0000256" key="1">
    <source>
        <dbReference type="SAM" id="MobiDB-lite"/>
    </source>
</evidence>
<dbReference type="Gene3D" id="3.40.190.10">
    <property type="entry name" value="Periplasmic binding protein-like II"/>
    <property type="match status" value="1"/>
</dbReference>
<feature type="signal peptide" evidence="2">
    <location>
        <begin position="1"/>
        <end position="22"/>
    </location>
</feature>
<feature type="compositionally biased region" description="Low complexity" evidence="1">
    <location>
        <begin position="32"/>
        <end position="41"/>
    </location>
</feature>
<feature type="compositionally biased region" description="Basic and acidic residues" evidence="1">
    <location>
        <begin position="42"/>
        <end position="57"/>
    </location>
</feature>
<dbReference type="Pfam" id="PF12010">
    <property type="entry name" value="DUF3502"/>
    <property type="match status" value="1"/>
</dbReference>
<gene>
    <name evidence="4" type="ORF">BVG16_10065</name>
</gene>
<dbReference type="SUPFAM" id="SSF53850">
    <property type="entry name" value="Periplasmic binding protein-like II"/>
    <property type="match status" value="1"/>
</dbReference>
<proteinExistence type="predicted"/>
<feature type="chain" id="PRO_5038662246" evidence="2">
    <location>
        <begin position="23"/>
        <end position="509"/>
    </location>
</feature>
<reference evidence="4 5" key="1">
    <citation type="submission" date="2017-01" db="EMBL/GenBank/DDBJ databases">
        <title>Genome analysis of Paenibacillus selenitrireducens ES3-24.</title>
        <authorList>
            <person name="Xu D."/>
            <person name="Yao R."/>
            <person name="Zheng S."/>
        </authorList>
    </citation>
    <scope>NUCLEOTIDE SEQUENCE [LARGE SCALE GENOMIC DNA]</scope>
    <source>
        <strain evidence="4 5">ES3-24</strain>
    </source>
</reference>
<dbReference type="PANTHER" id="PTHR43649">
    <property type="entry name" value="ARABINOSE-BINDING PROTEIN-RELATED"/>
    <property type="match status" value="1"/>
</dbReference>
<dbReference type="OrthoDB" id="7936627at2"/>
<dbReference type="Pfam" id="PF13416">
    <property type="entry name" value="SBP_bac_8"/>
    <property type="match status" value="1"/>
</dbReference>
<dbReference type="RefSeq" id="WP_078498414.1">
    <property type="nucleotide sequence ID" value="NZ_MSZX01000003.1"/>
</dbReference>
<comment type="caution">
    <text evidence="4">The sequence shown here is derived from an EMBL/GenBank/DDBJ whole genome shotgun (WGS) entry which is preliminary data.</text>
</comment>
<protein>
    <submittedName>
        <fullName evidence="4">ABC transporter substrate-binding protein</fullName>
    </submittedName>
</protein>
<dbReference type="InterPro" id="IPR006059">
    <property type="entry name" value="SBP"/>
</dbReference>
<evidence type="ECO:0000256" key="2">
    <source>
        <dbReference type="SAM" id="SignalP"/>
    </source>
</evidence>
<evidence type="ECO:0000313" key="5">
    <source>
        <dbReference type="Proteomes" id="UP000190188"/>
    </source>
</evidence>